<dbReference type="PANTHER" id="PTHR21349:SF0">
    <property type="entry name" value="LARGE RIBOSOMAL SUBUNIT PROTEIN BL21M"/>
    <property type="match status" value="1"/>
</dbReference>
<organism evidence="8 9">
    <name type="scientific">Planctopirus hydrillae</name>
    <dbReference type="NCBI Taxonomy" id="1841610"/>
    <lineage>
        <taxon>Bacteria</taxon>
        <taxon>Pseudomonadati</taxon>
        <taxon>Planctomycetota</taxon>
        <taxon>Planctomycetia</taxon>
        <taxon>Planctomycetales</taxon>
        <taxon>Planctomycetaceae</taxon>
        <taxon>Planctopirus</taxon>
    </lineage>
</organism>
<gene>
    <name evidence="6" type="primary">rplU</name>
    <name evidence="8" type="ORF">A6X21_04865</name>
</gene>
<dbReference type="EMBL" id="LYDR01000039">
    <property type="protein sequence ID" value="ODA34971.1"/>
    <property type="molecule type" value="Genomic_DNA"/>
</dbReference>
<sequence>MVFAIFEDGSRQYRVSVGDVLVVDYRKEANLGDVLTFDKVLLANGGADSLIGTPALSGATVTAEVVNSLFKGPKLEIQKLRRRKSSKRHTGHRQKHTQIKVTAVNVPSLAVAE</sequence>
<dbReference type="GO" id="GO:1990904">
    <property type="term" value="C:ribonucleoprotein complex"/>
    <property type="evidence" value="ECO:0007669"/>
    <property type="project" value="UniProtKB-KW"/>
</dbReference>
<dbReference type="Pfam" id="PF00829">
    <property type="entry name" value="Ribosomal_L21p"/>
    <property type="match status" value="1"/>
</dbReference>
<evidence type="ECO:0000256" key="7">
    <source>
        <dbReference type="RuleBase" id="RU000562"/>
    </source>
</evidence>
<dbReference type="InterPro" id="IPR001787">
    <property type="entry name" value="Ribosomal_bL21"/>
</dbReference>
<comment type="similarity">
    <text evidence="1 6 7">Belongs to the bacterial ribosomal protein bL21 family.</text>
</comment>
<dbReference type="RefSeq" id="WP_013108638.1">
    <property type="nucleotide sequence ID" value="NZ_LYDR01000039.1"/>
</dbReference>
<dbReference type="AlphaFoldDB" id="A0A1C3EP00"/>
<keyword evidence="5 6" id="KW-0687">Ribonucleoprotein</keyword>
<keyword evidence="2 6" id="KW-0699">rRNA-binding</keyword>
<dbReference type="GO" id="GO:0005737">
    <property type="term" value="C:cytoplasm"/>
    <property type="evidence" value="ECO:0007669"/>
    <property type="project" value="UniProtKB-ARBA"/>
</dbReference>
<dbReference type="InterPro" id="IPR028909">
    <property type="entry name" value="bL21-like"/>
</dbReference>
<name>A0A1C3EP00_9PLAN</name>
<evidence type="ECO:0000313" key="8">
    <source>
        <dbReference type="EMBL" id="ODA34971.1"/>
    </source>
</evidence>
<evidence type="ECO:0000256" key="5">
    <source>
        <dbReference type="ARBA" id="ARBA00023274"/>
    </source>
</evidence>
<comment type="function">
    <text evidence="6 7">This protein binds to 23S rRNA in the presence of protein L20.</text>
</comment>
<comment type="caution">
    <text evidence="8">The sequence shown here is derived from an EMBL/GenBank/DDBJ whole genome shotgun (WGS) entry which is preliminary data.</text>
</comment>
<dbReference type="GO" id="GO:0019843">
    <property type="term" value="F:rRNA binding"/>
    <property type="evidence" value="ECO:0007669"/>
    <property type="project" value="UniProtKB-UniRule"/>
</dbReference>
<dbReference type="STRING" id="1841610.A6X21_04865"/>
<proteinExistence type="inferred from homology"/>
<evidence type="ECO:0000256" key="4">
    <source>
        <dbReference type="ARBA" id="ARBA00022980"/>
    </source>
</evidence>
<dbReference type="NCBIfam" id="TIGR00061">
    <property type="entry name" value="L21"/>
    <property type="match status" value="1"/>
</dbReference>
<evidence type="ECO:0000313" key="9">
    <source>
        <dbReference type="Proteomes" id="UP000094828"/>
    </source>
</evidence>
<dbReference type="InterPro" id="IPR018258">
    <property type="entry name" value="Ribosomal_bL21_CS"/>
</dbReference>
<dbReference type="PANTHER" id="PTHR21349">
    <property type="entry name" value="50S RIBOSOMAL PROTEIN L21"/>
    <property type="match status" value="1"/>
</dbReference>
<dbReference type="SUPFAM" id="SSF141091">
    <property type="entry name" value="L21p-like"/>
    <property type="match status" value="1"/>
</dbReference>
<keyword evidence="3 6" id="KW-0694">RNA-binding</keyword>
<keyword evidence="9" id="KW-1185">Reference proteome</keyword>
<evidence type="ECO:0000256" key="2">
    <source>
        <dbReference type="ARBA" id="ARBA00022730"/>
    </source>
</evidence>
<dbReference type="PROSITE" id="PS01169">
    <property type="entry name" value="RIBOSOMAL_L21"/>
    <property type="match status" value="1"/>
</dbReference>
<keyword evidence="4 6" id="KW-0689">Ribosomal protein</keyword>
<dbReference type="GO" id="GO:0003735">
    <property type="term" value="F:structural constituent of ribosome"/>
    <property type="evidence" value="ECO:0007669"/>
    <property type="project" value="InterPro"/>
</dbReference>
<reference evidence="8 9" key="1">
    <citation type="submission" date="2016-05" db="EMBL/GenBank/DDBJ databases">
        <title>Genomic and physiological characterization of Planctopirus sp. isolated from fresh water lake.</title>
        <authorList>
            <person name="Subhash Y."/>
            <person name="Ramana C."/>
        </authorList>
    </citation>
    <scope>NUCLEOTIDE SEQUENCE [LARGE SCALE GENOMIC DNA]</scope>
    <source>
        <strain evidence="8 9">JC280</strain>
    </source>
</reference>
<protein>
    <recommendedName>
        <fullName evidence="6">Large ribosomal subunit protein bL21</fullName>
    </recommendedName>
</protein>
<dbReference type="InterPro" id="IPR036164">
    <property type="entry name" value="bL21-like_sf"/>
</dbReference>
<dbReference type="HAMAP" id="MF_01363">
    <property type="entry name" value="Ribosomal_bL21"/>
    <property type="match status" value="1"/>
</dbReference>
<evidence type="ECO:0000256" key="6">
    <source>
        <dbReference type="HAMAP-Rule" id="MF_01363"/>
    </source>
</evidence>
<dbReference type="GO" id="GO:0005840">
    <property type="term" value="C:ribosome"/>
    <property type="evidence" value="ECO:0007669"/>
    <property type="project" value="UniProtKB-KW"/>
</dbReference>
<dbReference type="GO" id="GO:0006412">
    <property type="term" value="P:translation"/>
    <property type="evidence" value="ECO:0007669"/>
    <property type="project" value="UniProtKB-UniRule"/>
</dbReference>
<comment type="subunit">
    <text evidence="6">Part of the 50S ribosomal subunit. Contacts protein L20.</text>
</comment>
<dbReference type="OrthoDB" id="9813334at2"/>
<dbReference type="Proteomes" id="UP000094828">
    <property type="component" value="Unassembled WGS sequence"/>
</dbReference>
<evidence type="ECO:0000256" key="1">
    <source>
        <dbReference type="ARBA" id="ARBA00008563"/>
    </source>
</evidence>
<evidence type="ECO:0000256" key="3">
    <source>
        <dbReference type="ARBA" id="ARBA00022884"/>
    </source>
</evidence>
<accession>A0A1C3EP00</accession>